<evidence type="ECO:0000259" key="1">
    <source>
        <dbReference type="PROSITE" id="PS50195"/>
    </source>
</evidence>
<dbReference type="InterPro" id="IPR051866">
    <property type="entry name" value="Intracell_Sig-Traffick_Protein"/>
</dbReference>
<name>Q0P3R2_XENLA</name>
<dbReference type="RefSeq" id="NP_001090475.1">
    <property type="nucleotide sequence ID" value="NM_001097006.1"/>
</dbReference>
<dbReference type="PANTHER" id="PTHR15508">
    <property type="entry name" value="RIBOSOMAL PROTEIN S6 KINASE"/>
    <property type="match status" value="1"/>
</dbReference>
<dbReference type="KEGG" id="xla:779388"/>
<dbReference type="Bgee" id="779388">
    <property type="expression patterns" value="Expressed in testis and 19 other cell types or tissues"/>
</dbReference>
<reference evidence="4" key="3">
    <citation type="submission" date="2025-04" db="UniProtKB">
        <authorList>
            <consortium name="RefSeq"/>
        </authorList>
    </citation>
    <scope>IDENTIFICATION</scope>
</reference>
<dbReference type="EMBL" id="BC122507">
    <property type="protein sequence ID" value="AAI22508.1"/>
    <property type="molecule type" value="mRNA"/>
</dbReference>
<feature type="domain" description="PX" evidence="1">
    <location>
        <begin position="8"/>
        <end position="132"/>
    </location>
</feature>
<dbReference type="SUPFAM" id="SSF116846">
    <property type="entry name" value="MIT domain"/>
    <property type="match status" value="1"/>
</dbReference>
<dbReference type="InterPro" id="IPR036181">
    <property type="entry name" value="MIT_dom_sf"/>
</dbReference>
<dbReference type="Pfam" id="PF00787">
    <property type="entry name" value="PX"/>
    <property type="match status" value="1"/>
</dbReference>
<dbReference type="CDD" id="cd07288">
    <property type="entry name" value="PX_SNX15"/>
    <property type="match status" value="1"/>
</dbReference>
<dbReference type="InterPro" id="IPR001683">
    <property type="entry name" value="PX_dom"/>
</dbReference>
<accession>Q0P3R2</accession>
<organism evidence="2">
    <name type="scientific">Xenopus laevis</name>
    <name type="common">African clawed frog</name>
    <dbReference type="NCBI Taxonomy" id="8355"/>
    <lineage>
        <taxon>Eukaryota</taxon>
        <taxon>Metazoa</taxon>
        <taxon>Chordata</taxon>
        <taxon>Craniata</taxon>
        <taxon>Vertebrata</taxon>
        <taxon>Euteleostomi</taxon>
        <taxon>Amphibia</taxon>
        <taxon>Batrachia</taxon>
        <taxon>Anura</taxon>
        <taxon>Pipoidea</taxon>
        <taxon>Pipidae</taxon>
        <taxon>Xenopodinae</taxon>
        <taxon>Xenopus</taxon>
        <taxon>Xenopus</taxon>
    </lineage>
</organism>
<dbReference type="DNASU" id="779388"/>
<evidence type="ECO:0000313" key="5">
    <source>
        <dbReference type="Xenbase" id="XB-GENE-866199"/>
    </source>
</evidence>
<reference evidence="4" key="1">
    <citation type="journal article" date="2002" name="Dev. Dyn.">
        <title>Genetic and genomic tools for Xenopus research: The NIH Xenopus initiative.</title>
        <authorList>
            <person name="Klein S.L."/>
            <person name="Strausberg R.L."/>
            <person name="Wagner L."/>
            <person name="Pontius J."/>
            <person name="Clifton S.W."/>
            <person name="Richardson P."/>
        </authorList>
    </citation>
    <scope>NUCLEOTIDE SEQUENCE</scope>
</reference>
<keyword evidence="3" id="KW-1185">Reference proteome</keyword>
<evidence type="ECO:0000313" key="2">
    <source>
        <dbReference type="EMBL" id="AAI22508.1"/>
    </source>
</evidence>
<sequence>MSRGTREQTQYERRYNVTDTRTNPKGYTEYKITAQFISKKNPQDVKEIVVWKRYSDLKKLHGELSYTHRNLFQRCQEFPPFPRAQVFGRFEAAVIEERRQATEEMLQFTVNIPALYNSPQLKEFFREGEVLQRAEGPDSLVALVLPPPLTPEPVRSFSPEDLDEATDCSAAAETPEVTKPTEDPVIDEPSQFDLLFDLSDHEDETVTRDQITCTQQDALTHIDLALFDPCFTEGEDHPPVESHVNLLSLGEEQITETSARCTNEGEEGAYIAQATEDVTRAMEEESAGDYPEAFRLYRSAVDTLLKGVKDDPCADRRNTVTRRTAEYLSRAENILKEHMSGSTE</sequence>
<dbReference type="PROSITE" id="PS50195">
    <property type="entry name" value="PX"/>
    <property type="match status" value="1"/>
</dbReference>
<proteinExistence type="evidence at transcript level"/>
<dbReference type="Gene3D" id="3.30.1520.10">
    <property type="entry name" value="Phox-like domain"/>
    <property type="match status" value="1"/>
</dbReference>
<dbReference type="Gene3D" id="1.20.58.80">
    <property type="entry name" value="Phosphotransferase system, lactose/cellobiose-type IIA subunit"/>
    <property type="match status" value="1"/>
</dbReference>
<dbReference type="InterPro" id="IPR007330">
    <property type="entry name" value="MIT_dom"/>
</dbReference>
<gene>
    <name evidence="5" type="primary">snx15.S</name>
    <name evidence="2 4" type="synonym">snx15</name>
</gene>
<dbReference type="Pfam" id="PF04212">
    <property type="entry name" value="MIT"/>
    <property type="match status" value="1"/>
</dbReference>
<dbReference type="OrthoDB" id="1278353at2759"/>
<evidence type="ECO:0000313" key="4">
    <source>
        <dbReference type="RefSeq" id="NP_001090475.1"/>
    </source>
</evidence>
<dbReference type="GeneID" id="779388"/>
<reference evidence="2" key="2">
    <citation type="submission" date="2006-08" db="EMBL/GenBank/DDBJ databases">
        <authorList>
            <consortium name="NIH - Xenopus Gene Collection (XGC) project"/>
        </authorList>
    </citation>
    <scope>NUCLEOTIDE SEQUENCE [LARGE SCALE MRNA]</scope>
    <source>
        <tissue evidence="2">Fat bodies</tissue>
    </source>
</reference>
<dbReference type="Xenbase" id="XB-GENE-866199">
    <property type="gene designation" value="snx15.S"/>
</dbReference>
<dbReference type="AlphaFoldDB" id="Q0P3R2"/>
<dbReference type="SMART" id="SM00312">
    <property type="entry name" value="PX"/>
    <property type="match status" value="1"/>
</dbReference>
<dbReference type="InterPro" id="IPR036871">
    <property type="entry name" value="PX_dom_sf"/>
</dbReference>
<dbReference type="SUPFAM" id="SSF64268">
    <property type="entry name" value="PX domain"/>
    <property type="match status" value="1"/>
</dbReference>
<dbReference type="GO" id="GO:0035091">
    <property type="term" value="F:phosphatidylinositol binding"/>
    <property type="evidence" value="ECO:0007669"/>
    <property type="project" value="InterPro"/>
</dbReference>
<evidence type="ECO:0000313" key="3">
    <source>
        <dbReference type="Proteomes" id="UP000186698"/>
    </source>
</evidence>
<protein>
    <submittedName>
        <fullName evidence="2">Snx15 protein</fullName>
    </submittedName>
    <submittedName>
        <fullName evidence="4">Sorting nexin 15</fullName>
    </submittedName>
</protein>
<dbReference type="PANTHER" id="PTHR15508:SF9">
    <property type="entry name" value="SORTING NEXIN-15"/>
    <property type="match status" value="1"/>
</dbReference>
<dbReference type="CTD" id="29907"/>
<dbReference type="SMART" id="SM00745">
    <property type="entry name" value="MIT"/>
    <property type="match status" value="1"/>
</dbReference>
<dbReference type="CDD" id="cd02677">
    <property type="entry name" value="MIT_SNX15"/>
    <property type="match status" value="1"/>
</dbReference>
<dbReference type="Proteomes" id="UP000186698">
    <property type="component" value="Chromosome 4S"/>
</dbReference>